<sequence length="24" mass="2850">MSVELCWLSRLVDHPRHRTTNNKG</sequence>
<evidence type="ECO:0000313" key="1">
    <source>
        <dbReference type="EMBL" id="JAE26107.1"/>
    </source>
</evidence>
<name>A0A0A9GNT4_ARUDO</name>
<proteinExistence type="predicted"/>
<organism evidence="1">
    <name type="scientific">Arundo donax</name>
    <name type="common">Giant reed</name>
    <name type="synonym">Donax arundinaceus</name>
    <dbReference type="NCBI Taxonomy" id="35708"/>
    <lineage>
        <taxon>Eukaryota</taxon>
        <taxon>Viridiplantae</taxon>
        <taxon>Streptophyta</taxon>
        <taxon>Embryophyta</taxon>
        <taxon>Tracheophyta</taxon>
        <taxon>Spermatophyta</taxon>
        <taxon>Magnoliopsida</taxon>
        <taxon>Liliopsida</taxon>
        <taxon>Poales</taxon>
        <taxon>Poaceae</taxon>
        <taxon>PACMAD clade</taxon>
        <taxon>Arundinoideae</taxon>
        <taxon>Arundineae</taxon>
        <taxon>Arundo</taxon>
    </lineage>
</organism>
<protein>
    <submittedName>
        <fullName evidence="1">Uncharacterized protein</fullName>
    </submittedName>
</protein>
<dbReference type="EMBL" id="GBRH01171789">
    <property type="protein sequence ID" value="JAE26107.1"/>
    <property type="molecule type" value="Transcribed_RNA"/>
</dbReference>
<reference evidence="1" key="2">
    <citation type="journal article" date="2015" name="Data Brief">
        <title>Shoot transcriptome of the giant reed, Arundo donax.</title>
        <authorList>
            <person name="Barrero R.A."/>
            <person name="Guerrero F.D."/>
            <person name="Moolhuijzen P."/>
            <person name="Goolsby J.A."/>
            <person name="Tidwell J."/>
            <person name="Bellgard S.E."/>
            <person name="Bellgard M.I."/>
        </authorList>
    </citation>
    <scope>NUCLEOTIDE SEQUENCE</scope>
    <source>
        <tissue evidence="1">Shoot tissue taken approximately 20 cm above the soil surface</tissue>
    </source>
</reference>
<accession>A0A0A9GNT4</accession>
<reference evidence="1" key="1">
    <citation type="submission" date="2014-09" db="EMBL/GenBank/DDBJ databases">
        <authorList>
            <person name="Magalhaes I.L.F."/>
            <person name="Oliveira U."/>
            <person name="Santos F.R."/>
            <person name="Vidigal T.H.D.A."/>
            <person name="Brescovit A.D."/>
            <person name="Santos A.J."/>
        </authorList>
    </citation>
    <scope>NUCLEOTIDE SEQUENCE</scope>
    <source>
        <tissue evidence="1">Shoot tissue taken approximately 20 cm above the soil surface</tissue>
    </source>
</reference>
<dbReference type="AlphaFoldDB" id="A0A0A9GNT4"/>